<dbReference type="Proteomes" id="UP001595846">
    <property type="component" value="Unassembled WGS sequence"/>
</dbReference>
<protein>
    <submittedName>
        <fullName evidence="10">Uracil-DNA glycosylase family protein</fullName>
    </submittedName>
</protein>
<dbReference type="AlphaFoldDB" id="A0ABD5NS71"/>
<evidence type="ECO:0000256" key="5">
    <source>
        <dbReference type="ARBA" id="ARBA00023004"/>
    </source>
</evidence>
<dbReference type="GO" id="GO:0046872">
    <property type="term" value="F:metal ion binding"/>
    <property type="evidence" value="ECO:0007669"/>
    <property type="project" value="UniProtKB-KW"/>
</dbReference>
<sequence>MTHLTDRRSNPFGLTPPFDRSDESAVPAVFGYGDPNADFHVIGDRPGVHGGSTSGIPFALGRRETPLTSLLRSVDFLSDDADGPHLDDCFLSYIHMCTLPAGTEPTADSYARLERFFDAELRAVNAHVLVPIGRRATARVVESYTTRRTRIELDMDALHATEIRGRGFLVVPLADPDRWDESLVARASDRFESILSSDYRQTKGVATTVG</sequence>
<reference evidence="10 11" key="1">
    <citation type="journal article" date="2019" name="Int. J. Syst. Evol. Microbiol.">
        <title>The Global Catalogue of Microorganisms (GCM) 10K type strain sequencing project: providing services to taxonomists for standard genome sequencing and annotation.</title>
        <authorList>
            <consortium name="The Broad Institute Genomics Platform"/>
            <consortium name="The Broad Institute Genome Sequencing Center for Infectious Disease"/>
            <person name="Wu L."/>
            <person name="Ma J."/>
        </authorList>
    </citation>
    <scope>NUCLEOTIDE SEQUENCE [LARGE SCALE GENOMIC DNA]</scope>
    <source>
        <strain evidence="10 11">IBRC-M 10256</strain>
    </source>
</reference>
<keyword evidence="4" id="KW-0378">Hydrolase</keyword>
<evidence type="ECO:0000256" key="1">
    <source>
        <dbReference type="ARBA" id="ARBA00022485"/>
    </source>
</evidence>
<dbReference type="GO" id="GO:0051539">
    <property type="term" value="F:4 iron, 4 sulfur cluster binding"/>
    <property type="evidence" value="ECO:0007669"/>
    <property type="project" value="UniProtKB-KW"/>
</dbReference>
<evidence type="ECO:0000256" key="4">
    <source>
        <dbReference type="ARBA" id="ARBA00022801"/>
    </source>
</evidence>
<evidence type="ECO:0000256" key="7">
    <source>
        <dbReference type="ARBA" id="ARBA00023204"/>
    </source>
</evidence>
<dbReference type="InterPro" id="IPR005122">
    <property type="entry name" value="Uracil-DNA_glycosylase-like"/>
</dbReference>
<evidence type="ECO:0000256" key="6">
    <source>
        <dbReference type="ARBA" id="ARBA00023014"/>
    </source>
</evidence>
<dbReference type="InterPro" id="IPR051536">
    <property type="entry name" value="UDG_Type-4/5"/>
</dbReference>
<evidence type="ECO:0000259" key="9">
    <source>
        <dbReference type="Pfam" id="PF03167"/>
    </source>
</evidence>
<dbReference type="PANTHER" id="PTHR33693:SF1">
    <property type="entry name" value="TYPE-4 URACIL-DNA GLYCOSYLASE"/>
    <property type="match status" value="1"/>
</dbReference>
<evidence type="ECO:0000256" key="2">
    <source>
        <dbReference type="ARBA" id="ARBA00022723"/>
    </source>
</evidence>
<dbReference type="RefSeq" id="WP_256531536.1">
    <property type="nucleotide sequence ID" value="NZ_CP101824.1"/>
</dbReference>
<keyword evidence="7" id="KW-0234">DNA repair</keyword>
<keyword evidence="2" id="KW-0479">Metal-binding</keyword>
<comment type="caution">
    <text evidence="10">The sequence shown here is derived from an EMBL/GenBank/DDBJ whole genome shotgun (WGS) entry which is preliminary data.</text>
</comment>
<keyword evidence="1" id="KW-0004">4Fe-4S</keyword>
<dbReference type="PANTHER" id="PTHR33693">
    <property type="entry name" value="TYPE-5 URACIL-DNA GLYCOSYLASE"/>
    <property type="match status" value="1"/>
</dbReference>
<gene>
    <name evidence="10" type="ORF">ACFOUR_16430</name>
</gene>
<evidence type="ECO:0000313" key="11">
    <source>
        <dbReference type="Proteomes" id="UP001595846"/>
    </source>
</evidence>
<keyword evidence="6" id="KW-0411">Iron-sulfur</keyword>
<dbReference type="GeneID" id="73904284"/>
<proteinExistence type="predicted"/>
<keyword evidence="3" id="KW-0227">DNA damage</keyword>
<dbReference type="EMBL" id="JBHSAQ010000014">
    <property type="protein sequence ID" value="MFC3959949.1"/>
    <property type="molecule type" value="Genomic_DNA"/>
</dbReference>
<evidence type="ECO:0000313" key="10">
    <source>
        <dbReference type="EMBL" id="MFC3959949.1"/>
    </source>
</evidence>
<feature type="domain" description="Uracil-DNA glycosylase-like" evidence="9">
    <location>
        <begin position="30"/>
        <end position="176"/>
    </location>
</feature>
<organism evidence="10 11">
    <name type="scientific">Halovivax cerinus</name>
    <dbReference type="NCBI Taxonomy" id="1487865"/>
    <lineage>
        <taxon>Archaea</taxon>
        <taxon>Methanobacteriati</taxon>
        <taxon>Methanobacteriota</taxon>
        <taxon>Stenosarchaea group</taxon>
        <taxon>Halobacteria</taxon>
        <taxon>Halobacteriales</taxon>
        <taxon>Natrialbaceae</taxon>
        <taxon>Halovivax</taxon>
    </lineage>
</organism>
<dbReference type="GO" id="GO:0097506">
    <property type="term" value="F:deaminated base DNA N-glycosylase activity"/>
    <property type="evidence" value="ECO:0007669"/>
    <property type="project" value="UniProtKB-ARBA"/>
</dbReference>
<feature type="region of interest" description="Disordered" evidence="8">
    <location>
        <begin position="1"/>
        <end position="20"/>
    </location>
</feature>
<dbReference type="GO" id="GO:0006281">
    <property type="term" value="P:DNA repair"/>
    <property type="evidence" value="ECO:0007669"/>
    <property type="project" value="UniProtKB-KW"/>
</dbReference>
<dbReference type="SUPFAM" id="SSF52141">
    <property type="entry name" value="Uracil-DNA glycosylase-like"/>
    <property type="match status" value="1"/>
</dbReference>
<keyword evidence="11" id="KW-1185">Reference proteome</keyword>
<accession>A0ABD5NS71</accession>
<name>A0ABD5NS71_9EURY</name>
<dbReference type="Gene3D" id="3.40.470.10">
    <property type="entry name" value="Uracil-DNA glycosylase-like domain"/>
    <property type="match status" value="1"/>
</dbReference>
<evidence type="ECO:0000256" key="3">
    <source>
        <dbReference type="ARBA" id="ARBA00022763"/>
    </source>
</evidence>
<dbReference type="Pfam" id="PF03167">
    <property type="entry name" value="UDG"/>
    <property type="match status" value="1"/>
</dbReference>
<dbReference type="InterPro" id="IPR036895">
    <property type="entry name" value="Uracil-DNA_glycosylase-like_sf"/>
</dbReference>
<evidence type="ECO:0000256" key="8">
    <source>
        <dbReference type="SAM" id="MobiDB-lite"/>
    </source>
</evidence>
<keyword evidence="5" id="KW-0408">Iron</keyword>